<dbReference type="InterPro" id="IPR005190">
    <property type="entry name" value="GlnE_rpt_dom"/>
</dbReference>
<evidence type="ECO:0000256" key="5">
    <source>
        <dbReference type="ARBA" id="ARBA00022842"/>
    </source>
</evidence>
<dbReference type="InterPro" id="IPR043519">
    <property type="entry name" value="NT_sf"/>
</dbReference>
<comment type="caution">
    <text evidence="10">The sequence shown here is derived from an EMBL/GenBank/DDBJ whole genome shotgun (WGS) entry which is preliminary data.</text>
</comment>
<dbReference type="HAMAP" id="MF_00802">
    <property type="entry name" value="GlnE"/>
    <property type="match status" value="1"/>
</dbReference>
<gene>
    <name evidence="7" type="primary">glnE</name>
    <name evidence="10" type="ORF">EOD42_10575</name>
</gene>
<dbReference type="CDD" id="cd05401">
    <property type="entry name" value="NT_GlnE_GlnD_like"/>
    <property type="match status" value="2"/>
</dbReference>
<evidence type="ECO:0000256" key="1">
    <source>
        <dbReference type="ARBA" id="ARBA00022679"/>
    </source>
</evidence>
<dbReference type="EC" id="2.7.7.42" evidence="7"/>
<dbReference type="EC" id="2.7.7.89" evidence="7"/>
<accession>A0A437MGR7</accession>
<dbReference type="Gene3D" id="1.20.120.330">
    <property type="entry name" value="Nucleotidyltransferases domain 2"/>
    <property type="match status" value="2"/>
</dbReference>
<keyword evidence="3 7" id="KW-0547">Nucleotide-binding</keyword>
<feature type="domain" description="Glutamate-ammonia ligase adenylyltransferase repeated" evidence="8">
    <location>
        <begin position="55"/>
        <end position="294"/>
    </location>
</feature>
<dbReference type="EMBL" id="SACL01000003">
    <property type="protein sequence ID" value="RVT96843.1"/>
    <property type="molecule type" value="Genomic_DNA"/>
</dbReference>
<proteinExistence type="inferred from homology"/>
<dbReference type="InterPro" id="IPR013546">
    <property type="entry name" value="PII_UdlTrfase/GS_AdlTrfase"/>
</dbReference>
<dbReference type="GO" id="GO:0008882">
    <property type="term" value="F:[glutamate-ammonia-ligase] adenylyltransferase activity"/>
    <property type="evidence" value="ECO:0007669"/>
    <property type="project" value="UniProtKB-UniRule"/>
</dbReference>
<feature type="region of interest" description="Adenylyl transferase" evidence="7">
    <location>
        <begin position="476"/>
        <end position="981"/>
    </location>
</feature>
<evidence type="ECO:0000259" key="8">
    <source>
        <dbReference type="Pfam" id="PF03710"/>
    </source>
</evidence>
<feature type="domain" description="PII-uridylyltransferase/Glutamine-synthetase adenylyltransferase" evidence="9">
    <location>
        <begin position="315"/>
        <end position="461"/>
    </location>
</feature>
<dbReference type="Gene3D" id="3.30.460.10">
    <property type="entry name" value="Beta Polymerase, domain 2"/>
    <property type="match status" value="2"/>
</dbReference>
<dbReference type="InterPro" id="IPR023057">
    <property type="entry name" value="GlnE"/>
</dbReference>
<comment type="similarity">
    <text evidence="7">Belongs to the GlnE family.</text>
</comment>
<comment type="function">
    <text evidence="7">Involved in the regulation of glutamine synthetase GlnA, a key enzyme in the process to assimilate ammonia. When cellular nitrogen levels are high, the C-terminal adenylyl transferase (AT) inactivates GlnA by covalent transfer of an adenylyl group from ATP to specific tyrosine residue of GlnA, thus reducing its activity. Conversely, when nitrogen levels are low, the N-terminal adenylyl removase (AR) activates GlnA by removing the adenylyl group by phosphorolysis, increasing its activity. The regulatory region of GlnE binds the signal transduction protein PII (GlnB) which indicates the nitrogen status of the cell.</text>
</comment>
<keyword evidence="4 7" id="KW-0067">ATP-binding</keyword>
<sequence length="981" mass="105284">MSRNPSSSPSARVLARPLPAAHDTEALALTLEHLREGDTPAPALAASDAARPWIAALAGHSPYLAELLQREPALFQRFLAKGPEDAFKLCLAPLARVAAGTPRQALGALLRQVKRRAALVIAAADIGGLWPLDRVTGALTTLAEACLQTACRHLLRTAVERGELKRVAAKGAKGCGLVVLGMGKFGARELNYSSDIDLIVMFDPEAAVDPEEAQSAYVRIARDLVRLMEERTAEGYVFRTDLRLRPDPSATPLAVPIPSAIAYYESMGATWERAAMIKARPVAGDIAAGDAFLNEIRPFVWRRHLDFAALADIHSIKRQIHEHQADKKGAHDTIQLAGHNVKLGRGGIREVEFTAQALQLIWGGRDPGLRNPTTLGALSALVAAGKLDRNALAGLSDAYVFLRELEHRLQMVEDRQTHQMPEDDAGLARIASFMGFTGTEALAAEMFRHMSVVEAHYTRVFEGIAGGPRSDAPPVPLGPEEAPEAAARLEALGFSDGASAAAILRGWQQGRVRALRSERARLLLHGLLPALLDTFAEQAEPDHVLARFDAMLARLPVGVQIFSLMARNPVLLKRVANILGAAPYLADHLANTPAAFEALLGHDPTAPLPVAALVRDARHFEEALDSARRLATERRFEIDAAMLEGRLTADQAGVLRSDMADAVIAAIMPAVAEEFAIRHGRIEGGSLAMLALGKLGGREMLPRSDLDIVLLYEHAPEAEASSGGTKSLAPSEYFIRLSHQVVAALSAPGAEGKLFDVDMRLRPTGNKGPVATRLESFARYHAEESWTWERMALLRGRVVGGPADFHGRVAAALREAQLRPLPPGKALADAAAMRGRMLRDLPPVGPWDLKSMPGGMIEVEFIAQALTLEHAPHRPELLVGNTQSALAALGAAGLLPEHELLVRAENLWRTLLGLRRLMAPGPRDAALSTAAEAALLAGAGQVLGTQPVDLAALRTQIDHHAAAVRAAFIRHIGRPETGESA</sequence>
<dbReference type="NCBIfam" id="NF010706">
    <property type="entry name" value="PRK14108.1"/>
    <property type="match status" value="1"/>
</dbReference>
<comment type="catalytic activity">
    <reaction evidence="7">
        <text>[glutamine synthetase]-L-tyrosine + ATP = [glutamine synthetase]-O(4)-(5'-adenylyl)-L-tyrosine + diphosphate</text>
        <dbReference type="Rhea" id="RHEA:18589"/>
        <dbReference type="Rhea" id="RHEA-COMP:10660"/>
        <dbReference type="Rhea" id="RHEA-COMP:10661"/>
        <dbReference type="ChEBI" id="CHEBI:30616"/>
        <dbReference type="ChEBI" id="CHEBI:33019"/>
        <dbReference type="ChEBI" id="CHEBI:46858"/>
        <dbReference type="ChEBI" id="CHEBI:83624"/>
        <dbReference type="EC" id="2.7.7.42"/>
    </reaction>
</comment>
<dbReference type="GO" id="GO:0005829">
    <property type="term" value="C:cytosol"/>
    <property type="evidence" value="ECO:0007669"/>
    <property type="project" value="TreeGrafter"/>
</dbReference>
<keyword evidence="1 7" id="KW-0808">Transferase</keyword>
<dbReference type="OrthoDB" id="9759366at2"/>
<protein>
    <recommendedName>
        <fullName evidence="7">Bifunctional glutamine synthetase adenylyltransferase/adenylyl-removing enzyme</fullName>
    </recommendedName>
    <alternativeName>
        <fullName evidence="7">ATP:glutamine synthetase adenylyltransferase</fullName>
    </alternativeName>
    <alternativeName>
        <fullName evidence="7">ATase</fullName>
    </alternativeName>
    <domain>
        <recommendedName>
            <fullName evidence="7">Glutamine synthetase adenylyl-L-tyrosine phosphorylase</fullName>
            <ecNumber evidence="7">2.7.7.89</ecNumber>
        </recommendedName>
        <alternativeName>
            <fullName evidence="7">Adenylyl removase</fullName>
            <shortName evidence="7">AR</shortName>
            <shortName evidence="7">AT-N</shortName>
        </alternativeName>
    </domain>
    <domain>
        <recommendedName>
            <fullName evidence="7">Glutamine synthetase adenylyl transferase</fullName>
            <ecNumber evidence="7">2.7.7.42</ecNumber>
        </recommendedName>
        <alternativeName>
            <fullName evidence="7">Adenylyl transferase</fullName>
            <shortName evidence="7">AT</shortName>
            <shortName evidence="7">AT-C</shortName>
        </alternativeName>
    </domain>
</protein>
<dbReference type="Pfam" id="PF03710">
    <property type="entry name" value="GlnE"/>
    <property type="match status" value="2"/>
</dbReference>
<evidence type="ECO:0000259" key="9">
    <source>
        <dbReference type="Pfam" id="PF08335"/>
    </source>
</evidence>
<feature type="domain" description="Glutamate-ammonia ligase adenylyltransferase repeated" evidence="8">
    <location>
        <begin position="573"/>
        <end position="807"/>
    </location>
</feature>
<evidence type="ECO:0000256" key="2">
    <source>
        <dbReference type="ARBA" id="ARBA00022695"/>
    </source>
</evidence>
<keyword evidence="11" id="KW-1185">Reference proteome</keyword>
<dbReference type="Gene3D" id="1.20.120.1510">
    <property type="match status" value="1"/>
</dbReference>
<evidence type="ECO:0000313" key="11">
    <source>
        <dbReference type="Proteomes" id="UP000282957"/>
    </source>
</evidence>
<comment type="cofactor">
    <cofactor evidence="7">
        <name>Mg(2+)</name>
        <dbReference type="ChEBI" id="CHEBI:18420"/>
    </cofactor>
</comment>
<dbReference type="RefSeq" id="WP_127787491.1">
    <property type="nucleotide sequence ID" value="NZ_SACL01000003.1"/>
</dbReference>
<evidence type="ECO:0000256" key="3">
    <source>
        <dbReference type="ARBA" id="ARBA00022741"/>
    </source>
</evidence>
<dbReference type="Pfam" id="PF08335">
    <property type="entry name" value="GlnD_UR_UTase"/>
    <property type="match status" value="1"/>
</dbReference>
<evidence type="ECO:0000256" key="7">
    <source>
        <dbReference type="HAMAP-Rule" id="MF_00802"/>
    </source>
</evidence>
<dbReference type="AlphaFoldDB" id="A0A437MGR7"/>
<dbReference type="PANTHER" id="PTHR30621:SF0">
    <property type="entry name" value="BIFUNCTIONAL GLUTAMINE SYNTHETASE ADENYLYLTRANSFERASE_ADENYLYL-REMOVING ENZYME"/>
    <property type="match status" value="1"/>
</dbReference>
<keyword evidence="6 7" id="KW-0511">Multifunctional enzyme</keyword>
<keyword evidence="2 7" id="KW-0548">Nucleotidyltransferase</keyword>
<comment type="catalytic activity">
    <reaction evidence="7">
        <text>[glutamine synthetase]-O(4)-(5'-adenylyl)-L-tyrosine + phosphate = [glutamine synthetase]-L-tyrosine + ADP</text>
        <dbReference type="Rhea" id="RHEA:43716"/>
        <dbReference type="Rhea" id="RHEA-COMP:10660"/>
        <dbReference type="Rhea" id="RHEA-COMP:10661"/>
        <dbReference type="ChEBI" id="CHEBI:43474"/>
        <dbReference type="ChEBI" id="CHEBI:46858"/>
        <dbReference type="ChEBI" id="CHEBI:83624"/>
        <dbReference type="ChEBI" id="CHEBI:456216"/>
        <dbReference type="EC" id="2.7.7.89"/>
    </reaction>
</comment>
<evidence type="ECO:0000313" key="10">
    <source>
        <dbReference type="EMBL" id="RVT96843.1"/>
    </source>
</evidence>
<evidence type="ECO:0000256" key="4">
    <source>
        <dbReference type="ARBA" id="ARBA00022840"/>
    </source>
</evidence>
<reference evidence="10 11" key="1">
    <citation type="submission" date="2019-01" db="EMBL/GenBank/DDBJ databases">
        <authorList>
            <person name="Chen W.-M."/>
        </authorList>
    </citation>
    <scope>NUCLEOTIDE SEQUENCE [LARGE SCALE GENOMIC DNA]</scope>
    <source>
        <strain evidence="10 11">CCP-6</strain>
    </source>
</reference>
<dbReference type="NCBIfam" id="NF008292">
    <property type="entry name" value="PRK11072.1"/>
    <property type="match status" value="1"/>
</dbReference>
<dbReference type="Proteomes" id="UP000282957">
    <property type="component" value="Unassembled WGS sequence"/>
</dbReference>
<dbReference type="GO" id="GO:0000287">
    <property type="term" value="F:magnesium ion binding"/>
    <property type="evidence" value="ECO:0007669"/>
    <property type="project" value="UniProtKB-UniRule"/>
</dbReference>
<dbReference type="SUPFAM" id="SSF81301">
    <property type="entry name" value="Nucleotidyltransferase"/>
    <property type="match status" value="2"/>
</dbReference>
<dbReference type="SUPFAM" id="SSF81593">
    <property type="entry name" value="Nucleotidyltransferase substrate binding subunit/domain"/>
    <property type="match status" value="2"/>
</dbReference>
<organism evidence="10 11">
    <name type="scientific">Rhodovarius crocodyli</name>
    <dbReference type="NCBI Taxonomy" id="1979269"/>
    <lineage>
        <taxon>Bacteria</taxon>
        <taxon>Pseudomonadati</taxon>
        <taxon>Pseudomonadota</taxon>
        <taxon>Alphaproteobacteria</taxon>
        <taxon>Acetobacterales</taxon>
        <taxon>Roseomonadaceae</taxon>
        <taxon>Rhodovarius</taxon>
    </lineage>
</organism>
<dbReference type="GO" id="GO:0005524">
    <property type="term" value="F:ATP binding"/>
    <property type="evidence" value="ECO:0007669"/>
    <property type="project" value="UniProtKB-UniRule"/>
</dbReference>
<feature type="region of interest" description="Adenylyl removase" evidence="7">
    <location>
        <begin position="1"/>
        <end position="469"/>
    </location>
</feature>
<keyword evidence="5 7" id="KW-0460">Magnesium</keyword>
<dbReference type="GO" id="GO:0000820">
    <property type="term" value="P:regulation of glutamine family amino acid metabolic process"/>
    <property type="evidence" value="ECO:0007669"/>
    <property type="project" value="UniProtKB-UniRule"/>
</dbReference>
<evidence type="ECO:0000256" key="6">
    <source>
        <dbReference type="ARBA" id="ARBA00023268"/>
    </source>
</evidence>
<dbReference type="GO" id="GO:0047388">
    <property type="term" value="F:[glutamine synthetase]-adenylyl-L-tyrosine phosphorylase activity"/>
    <property type="evidence" value="ECO:0007669"/>
    <property type="project" value="UniProtKB-EC"/>
</dbReference>
<dbReference type="PANTHER" id="PTHR30621">
    <property type="entry name" value="GLUTAMINE SYNTHETASE ADENYLYLTRANSFERASE"/>
    <property type="match status" value="1"/>
</dbReference>
<name>A0A437MGR7_9PROT</name>